<dbReference type="CDD" id="cd07516">
    <property type="entry name" value="HAD_Pase"/>
    <property type="match status" value="1"/>
</dbReference>
<sequence>MVFFWINKAINIVVDKHGDNKLGGALKFCYNIGIKDSMGGRKMARKLIGIDLDHTTLNEAGMISKYTRETLQAAQAEGHIISIITGRPPRLTNAIYQELGLHSPMINFNGALGAIPNQNWRDAYSHQVQRTIVFDLLEQAGDLGVDLVIAEQNQQAWSQQFGVKKLNQKFFPQDNKLKGQLNKANLKTDVNAILLHAIDASKQTEIQNWIQTRYGKENVNVKIWGGDAPVLEVAPAGVAKDTGLQVLQRSYQIAKDDVYAFGDEMNDLEMIEYAGHGVVMQNGNSELKKVANDVTPYTNEQDGLARYIKTIL</sequence>
<proteinExistence type="predicted"/>
<protein>
    <submittedName>
        <fullName evidence="1">HAD family phosphatase</fullName>
    </submittedName>
</protein>
<dbReference type="Gene3D" id="3.40.50.1000">
    <property type="entry name" value="HAD superfamily/HAD-like"/>
    <property type="match status" value="1"/>
</dbReference>
<dbReference type="PANTHER" id="PTHR10000">
    <property type="entry name" value="PHOSPHOSERINE PHOSPHATASE"/>
    <property type="match status" value="1"/>
</dbReference>
<dbReference type="Gene3D" id="3.30.1240.10">
    <property type="match status" value="1"/>
</dbReference>
<dbReference type="GO" id="GO:0005829">
    <property type="term" value="C:cytosol"/>
    <property type="evidence" value="ECO:0007669"/>
    <property type="project" value="TreeGrafter"/>
</dbReference>
<accession>A0A7H1MMV5</accession>
<dbReference type="EMBL" id="CP043431">
    <property type="protein sequence ID" value="QNT64791.1"/>
    <property type="molecule type" value="Genomic_DNA"/>
</dbReference>
<dbReference type="GO" id="GO:0016791">
    <property type="term" value="F:phosphatase activity"/>
    <property type="evidence" value="ECO:0007669"/>
    <property type="project" value="TreeGrafter"/>
</dbReference>
<name>A0A7H1MMV5_9LACO</name>
<dbReference type="InterPro" id="IPR000150">
    <property type="entry name" value="Cof"/>
</dbReference>
<dbReference type="PANTHER" id="PTHR10000:SF23">
    <property type="entry name" value="5-AMINO-6-(5-PHOSPHO-D-RIBITYLAMINO)URACIL PHOSPHATASE YITU"/>
    <property type="match status" value="1"/>
</dbReference>
<dbReference type="Pfam" id="PF08282">
    <property type="entry name" value="Hydrolase_3"/>
    <property type="match status" value="1"/>
</dbReference>
<gene>
    <name evidence="1" type="ORF">FY536_05755</name>
</gene>
<dbReference type="AlphaFoldDB" id="A0A7H1MMV5"/>
<reference evidence="1 2" key="1">
    <citation type="submission" date="2019-08" db="EMBL/GenBank/DDBJ databases">
        <authorList>
            <person name="Chang H.C."/>
            <person name="Mun S.Y."/>
        </authorList>
    </citation>
    <scope>NUCLEOTIDE SEQUENCE [LARGE SCALE GENOMIC DNA]</scope>
    <source>
        <strain evidence="1 2">SK</strain>
    </source>
</reference>
<dbReference type="Proteomes" id="UP000516446">
    <property type="component" value="Chromosome"/>
</dbReference>
<dbReference type="InterPro" id="IPR006379">
    <property type="entry name" value="HAD-SF_hydro_IIB"/>
</dbReference>
<dbReference type="NCBIfam" id="TIGR00099">
    <property type="entry name" value="Cof-subfamily"/>
    <property type="match status" value="1"/>
</dbReference>
<keyword evidence="2" id="KW-1185">Reference proteome</keyword>
<dbReference type="InterPro" id="IPR023214">
    <property type="entry name" value="HAD_sf"/>
</dbReference>
<organism evidence="1 2">
    <name type="scientific">Weissella koreensis</name>
    <dbReference type="NCBI Taxonomy" id="165096"/>
    <lineage>
        <taxon>Bacteria</taxon>
        <taxon>Bacillati</taxon>
        <taxon>Bacillota</taxon>
        <taxon>Bacilli</taxon>
        <taxon>Lactobacillales</taxon>
        <taxon>Lactobacillaceae</taxon>
        <taxon>Weissella</taxon>
    </lineage>
</organism>
<evidence type="ECO:0000313" key="1">
    <source>
        <dbReference type="EMBL" id="QNT64791.1"/>
    </source>
</evidence>
<dbReference type="InterPro" id="IPR036412">
    <property type="entry name" value="HAD-like_sf"/>
</dbReference>
<dbReference type="NCBIfam" id="TIGR01484">
    <property type="entry name" value="HAD-SF-IIB"/>
    <property type="match status" value="1"/>
</dbReference>
<evidence type="ECO:0000313" key="2">
    <source>
        <dbReference type="Proteomes" id="UP000516446"/>
    </source>
</evidence>
<dbReference type="GO" id="GO:0000287">
    <property type="term" value="F:magnesium ion binding"/>
    <property type="evidence" value="ECO:0007669"/>
    <property type="project" value="TreeGrafter"/>
</dbReference>
<dbReference type="SUPFAM" id="SSF56784">
    <property type="entry name" value="HAD-like"/>
    <property type="match status" value="1"/>
</dbReference>